<reference evidence="7 8" key="1">
    <citation type="submission" date="2016-10" db="EMBL/GenBank/DDBJ databases">
        <authorList>
            <person name="Varghese N."/>
            <person name="Submissions S."/>
        </authorList>
    </citation>
    <scope>NUCLEOTIDE SEQUENCE [LARGE SCALE GENOMIC DNA]</scope>
    <source>
        <strain evidence="7 8">DSM 16392</strain>
    </source>
</reference>
<evidence type="ECO:0000313" key="7">
    <source>
        <dbReference type="EMBL" id="SFK33637.1"/>
    </source>
</evidence>
<evidence type="ECO:0000256" key="4">
    <source>
        <dbReference type="ARBA" id="ARBA00022840"/>
    </source>
</evidence>
<dbReference type="GO" id="GO:0005524">
    <property type="term" value="F:ATP binding"/>
    <property type="evidence" value="ECO:0007669"/>
    <property type="project" value="UniProtKB-KW"/>
</dbReference>
<proteinExistence type="inferred from homology"/>
<dbReference type="Proteomes" id="UP000199598">
    <property type="component" value="Unassembled WGS sequence"/>
</dbReference>
<comment type="similarity">
    <text evidence="1">Belongs to the ABC transporter superfamily.</text>
</comment>
<keyword evidence="5" id="KW-0029">Amino-acid transport</keyword>
<feature type="domain" description="ABC transporter" evidence="6">
    <location>
        <begin position="6"/>
        <end position="238"/>
    </location>
</feature>
<dbReference type="PROSITE" id="PS00211">
    <property type="entry name" value="ABC_TRANSPORTER_1"/>
    <property type="match status" value="1"/>
</dbReference>
<dbReference type="InterPro" id="IPR017871">
    <property type="entry name" value="ABC_transporter-like_CS"/>
</dbReference>
<evidence type="ECO:0000256" key="5">
    <source>
        <dbReference type="ARBA" id="ARBA00022970"/>
    </source>
</evidence>
<evidence type="ECO:0000256" key="3">
    <source>
        <dbReference type="ARBA" id="ARBA00022741"/>
    </source>
</evidence>
<accession>A0A1I3YNY8</accession>
<keyword evidence="4 7" id="KW-0067">ATP-binding</keyword>
<evidence type="ECO:0000256" key="2">
    <source>
        <dbReference type="ARBA" id="ARBA00022448"/>
    </source>
</evidence>
<dbReference type="Pfam" id="PF00005">
    <property type="entry name" value="ABC_tran"/>
    <property type="match status" value="1"/>
</dbReference>
<dbReference type="InterPro" id="IPR027417">
    <property type="entry name" value="P-loop_NTPase"/>
</dbReference>
<dbReference type="PANTHER" id="PTHR43820:SF2">
    <property type="entry name" value="ABC TRANSPORTER ATP-BINDING PROTEIN"/>
    <property type="match status" value="1"/>
</dbReference>
<dbReference type="PANTHER" id="PTHR43820">
    <property type="entry name" value="HIGH-AFFINITY BRANCHED-CHAIN AMINO ACID TRANSPORT ATP-BINDING PROTEIN LIVF"/>
    <property type="match status" value="1"/>
</dbReference>
<organism evidence="7 8">
    <name type="scientific">Pseudovibrio ascidiaceicola</name>
    <dbReference type="NCBI Taxonomy" id="285279"/>
    <lineage>
        <taxon>Bacteria</taxon>
        <taxon>Pseudomonadati</taxon>
        <taxon>Pseudomonadota</taxon>
        <taxon>Alphaproteobacteria</taxon>
        <taxon>Hyphomicrobiales</taxon>
        <taxon>Stappiaceae</taxon>
        <taxon>Pseudovibrio</taxon>
    </lineage>
</organism>
<evidence type="ECO:0000259" key="6">
    <source>
        <dbReference type="PROSITE" id="PS50893"/>
    </source>
</evidence>
<dbReference type="SMART" id="SM00382">
    <property type="entry name" value="AAA"/>
    <property type="match status" value="1"/>
</dbReference>
<dbReference type="RefSeq" id="WP_093518760.1">
    <property type="nucleotide sequence ID" value="NZ_FOSK01000004.1"/>
</dbReference>
<dbReference type="CDD" id="cd03224">
    <property type="entry name" value="ABC_TM1139_LivF_branched"/>
    <property type="match status" value="1"/>
</dbReference>
<dbReference type="Gene3D" id="3.40.50.300">
    <property type="entry name" value="P-loop containing nucleotide triphosphate hydrolases"/>
    <property type="match status" value="1"/>
</dbReference>
<keyword evidence="2" id="KW-0813">Transport</keyword>
<protein>
    <submittedName>
        <fullName evidence="7">Amino acid/amide ABC transporter ATP-binding protein 2, HAAT family</fullName>
    </submittedName>
</protein>
<evidence type="ECO:0000256" key="1">
    <source>
        <dbReference type="ARBA" id="ARBA00005417"/>
    </source>
</evidence>
<sequence length="244" mass="26298">MSDALLSLNGIHTHIGPYHILQGVDLEVPRGGVTVLLGRNGAGKTTTLRTIMGLWQASQGTIRFDGAAIQKETTPAIAQREIAFVPEDMGIFSDLTVHENMLLAARGGAIDEERLGWIFGLFPPLKTFWQSAAGNLSGGQKQMLAVARAIIEPRKLILIDEPTKGLAPAIINAMIAALKELKELKEMQTTILLVEQNFSMARAVGDTVAVMDDGRIVYSGDMAELAADTGLQERLMGLSLEAHQ</sequence>
<dbReference type="InterPro" id="IPR003593">
    <property type="entry name" value="AAA+_ATPase"/>
</dbReference>
<dbReference type="InterPro" id="IPR003439">
    <property type="entry name" value="ABC_transporter-like_ATP-bd"/>
</dbReference>
<dbReference type="EMBL" id="FOSK01000004">
    <property type="protein sequence ID" value="SFK33637.1"/>
    <property type="molecule type" value="Genomic_DNA"/>
</dbReference>
<keyword evidence="3" id="KW-0547">Nucleotide-binding</keyword>
<dbReference type="SUPFAM" id="SSF52540">
    <property type="entry name" value="P-loop containing nucleoside triphosphate hydrolases"/>
    <property type="match status" value="1"/>
</dbReference>
<keyword evidence="8" id="KW-1185">Reference proteome</keyword>
<evidence type="ECO:0000313" key="8">
    <source>
        <dbReference type="Proteomes" id="UP000199598"/>
    </source>
</evidence>
<name>A0A1I3YNY8_9HYPH</name>
<gene>
    <name evidence="7" type="ORF">SAMN04488518_104143</name>
</gene>
<dbReference type="PROSITE" id="PS50893">
    <property type="entry name" value="ABC_TRANSPORTER_2"/>
    <property type="match status" value="1"/>
</dbReference>
<comment type="caution">
    <text evidence="7">The sequence shown here is derived from an EMBL/GenBank/DDBJ whole genome shotgun (WGS) entry which is preliminary data.</text>
</comment>
<dbReference type="InterPro" id="IPR052156">
    <property type="entry name" value="BCAA_Transport_ATP-bd_LivF"/>
</dbReference>